<reference evidence="3" key="2">
    <citation type="journal article" date="2008" name="Nucleic Acids Res.">
        <title>The rice annotation project database (RAP-DB): 2008 update.</title>
        <authorList>
            <consortium name="The rice annotation project (RAP)"/>
        </authorList>
    </citation>
    <scope>GENOME REANNOTATION</scope>
    <source>
        <strain evidence="3">cv. Nipponbare</strain>
    </source>
</reference>
<evidence type="ECO:0000256" key="1">
    <source>
        <dbReference type="SAM" id="MobiDB-lite"/>
    </source>
</evidence>
<dbReference type="EMBL" id="AC115686">
    <property type="protein sequence ID" value="AAM74335.1"/>
    <property type="molecule type" value="Genomic_DNA"/>
</dbReference>
<proteinExistence type="predicted"/>
<feature type="compositionally biased region" description="Basic and acidic residues" evidence="1">
    <location>
        <begin position="20"/>
        <end position="41"/>
    </location>
</feature>
<feature type="compositionally biased region" description="Low complexity" evidence="1">
    <location>
        <begin position="1"/>
        <end position="10"/>
    </location>
</feature>
<name>Q8LMG7_ORYSJ</name>
<evidence type="ECO:0000313" key="2">
    <source>
        <dbReference type="EMBL" id="AAM74335.1"/>
    </source>
</evidence>
<feature type="compositionally biased region" description="Basic residues" evidence="1">
    <location>
        <begin position="59"/>
        <end position="91"/>
    </location>
</feature>
<evidence type="ECO:0000313" key="3">
    <source>
        <dbReference type="Proteomes" id="UP000000763"/>
    </source>
</evidence>
<protein>
    <submittedName>
        <fullName evidence="2">Uncharacterized protein</fullName>
    </submittedName>
</protein>
<sequence>MTSPPAAAARRLGRLGRRTLAGERRLYGTNGKHRDEADDKANSPVTKTAAEEQRTTTATRRKRRQPSGRRRRRCSGGLRRWRSGGRGRRRLGEHNGGLLERRRRLERRRLTAGATAAQGCTTLGLFRRREAKARVAAGMVRMSGVDREWLHSMAHALALDTWTWPREDVPGLGQSPKNSRVKRAWPGAIWDGLRTCERSLTLVLRMDGNLMISGISIKETEEGMICQPFQHFINEG</sequence>
<dbReference type="Proteomes" id="UP000000763">
    <property type="component" value="Chromosome 10"/>
</dbReference>
<accession>Q8LMG7</accession>
<gene>
    <name evidence="2" type="primary">OJ1325D05.2</name>
</gene>
<organism evidence="2 3">
    <name type="scientific">Oryza sativa subsp. japonica</name>
    <name type="common">Rice</name>
    <dbReference type="NCBI Taxonomy" id="39947"/>
    <lineage>
        <taxon>Eukaryota</taxon>
        <taxon>Viridiplantae</taxon>
        <taxon>Streptophyta</taxon>
        <taxon>Embryophyta</taxon>
        <taxon>Tracheophyta</taxon>
        <taxon>Spermatophyta</taxon>
        <taxon>Magnoliopsida</taxon>
        <taxon>Liliopsida</taxon>
        <taxon>Poales</taxon>
        <taxon>Poaceae</taxon>
        <taxon>BOP clade</taxon>
        <taxon>Oryzoideae</taxon>
        <taxon>Oryzeae</taxon>
        <taxon>Oryzinae</taxon>
        <taxon>Oryza</taxon>
        <taxon>Oryza sativa</taxon>
    </lineage>
</organism>
<reference evidence="3" key="1">
    <citation type="journal article" date="2005" name="Nature">
        <title>The map-based sequence of the rice genome.</title>
        <authorList>
            <consortium name="International rice genome sequencing project (IRGSP)"/>
            <person name="Matsumoto T."/>
            <person name="Wu J."/>
            <person name="Kanamori H."/>
            <person name="Katayose Y."/>
            <person name="Fujisawa M."/>
            <person name="Namiki N."/>
            <person name="Mizuno H."/>
            <person name="Yamamoto K."/>
            <person name="Antonio B.A."/>
            <person name="Baba T."/>
            <person name="Sakata K."/>
            <person name="Nagamura Y."/>
            <person name="Aoki H."/>
            <person name="Arikawa K."/>
            <person name="Arita K."/>
            <person name="Bito T."/>
            <person name="Chiden Y."/>
            <person name="Fujitsuka N."/>
            <person name="Fukunaka R."/>
            <person name="Hamada M."/>
            <person name="Harada C."/>
            <person name="Hayashi A."/>
            <person name="Hijishita S."/>
            <person name="Honda M."/>
            <person name="Hosokawa S."/>
            <person name="Ichikawa Y."/>
            <person name="Idonuma A."/>
            <person name="Iijima M."/>
            <person name="Ikeda M."/>
            <person name="Ikeno M."/>
            <person name="Ito K."/>
            <person name="Ito S."/>
            <person name="Ito T."/>
            <person name="Ito Y."/>
            <person name="Ito Y."/>
            <person name="Iwabuchi A."/>
            <person name="Kamiya K."/>
            <person name="Karasawa W."/>
            <person name="Kurita K."/>
            <person name="Katagiri S."/>
            <person name="Kikuta A."/>
            <person name="Kobayashi H."/>
            <person name="Kobayashi N."/>
            <person name="Machita K."/>
            <person name="Maehara T."/>
            <person name="Masukawa M."/>
            <person name="Mizubayashi T."/>
            <person name="Mukai Y."/>
            <person name="Nagasaki H."/>
            <person name="Nagata Y."/>
            <person name="Naito S."/>
            <person name="Nakashima M."/>
            <person name="Nakama Y."/>
            <person name="Nakamichi Y."/>
            <person name="Nakamura M."/>
            <person name="Meguro A."/>
            <person name="Negishi M."/>
            <person name="Ohta I."/>
            <person name="Ohta T."/>
            <person name="Okamoto M."/>
            <person name="Ono N."/>
            <person name="Saji S."/>
            <person name="Sakaguchi M."/>
            <person name="Sakai K."/>
            <person name="Shibata M."/>
            <person name="Shimokawa T."/>
            <person name="Song J."/>
            <person name="Takazaki Y."/>
            <person name="Terasawa K."/>
            <person name="Tsugane M."/>
            <person name="Tsuji K."/>
            <person name="Ueda S."/>
            <person name="Waki K."/>
            <person name="Yamagata H."/>
            <person name="Yamamoto M."/>
            <person name="Yamamoto S."/>
            <person name="Yamane H."/>
            <person name="Yoshiki S."/>
            <person name="Yoshihara R."/>
            <person name="Yukawa K."/>
            <person name="Zhong H."/>
            <person name="Yano M."/>
            <person name="Yuan Q."/>
            <person name="Ouyang S."/>
            <person name="Liu J."/>
            <person name="Jones K.M."/>
            <person name="Gansberger K."/>
            <person name="Moffat K."/>
            <person name="Hill J."/>
            <person name="Bera J."/>
            <person name="Fadrosh D."/>
            <person name="Jin S."/>
            <person name="Johri S."/>
            <person name="Kim M."/>
            <person name="Overton L."/>
            <person name="Reardon M."/>
            <person name="Tsitrin T."/>
            <person name="Vuong H."/>
            <person name="Weaver B."/>
            <person name="Ciecko A."/>
            <person name="Tallon L."/>
            <person name="Jackson J."/>
            <person name="Pai G."/>
            <person name="Aken S.V."/>
            <person name="Utterback T."/>
            <person name="Reidmuller S."/>
            <person name="Feldblyum T."/>
            <person name="Hsiao J."/>
            <person name="Zismann V."/>
            <person name="Iobst S."/>
            <person name="de Vazeille A.R."/>
            <person name="Buell C.R."/>
            <person name="Ying K."/>
            <person name="Li Y."/>
            <person name="Lu T."/>
            <person name="Huang Y."/>
            <person name="Zhao Q."/>
            <person name="Feng Q."/>
            <person name="Zhang L."/>
            <person name="Zhu J."/>
            <person name="Weng Q."/>
            <person name="Mu J."/>
            <person name="Lu Y."/>
            <person name="Fan D."/>
            <person name="Liu Y."/>
            <person name="Guan J."/>
            <person name="Zhang Y."/>
            <person name="Yu S."/>
            <person name="Liu X."/>
            <person name="Zhang Y."/>
            <person name="Hong G."/>
            <person name="Han B."/>
            <person name="Choisne N."/>
            <person name="Demange N."/>
            <person name="Orjeda G."/>
            <person name="Samain S."/>
            <person name="Cattolico L."/>
            <person name="Pelletier E."/>
            <person name="Couloux A."/>
            <person name="Segurens B."/>
            <person name="Wincker P."/>
            <person name="D'Hont A."/>
            <person name="Scarpelli C."/>
            <person name="Weissenbach J."/>
            <person name="Salanoubat M."/>
            <person name="Quetier F."/>
            <person name="Yu Y."/>
            <person name="Kim H.R."/>
            <person name="Rambo T."/>
            <person name="Currie J."/>
            <person name="Collura K."/>
            <person name="Luo M."/>
            <person name="Yang T."/>
            <person name="Ammiraju J.S.S."/>
            <person name="Engler F."/>
            <person name="Soderlund C."/>
            <person name="Wing R.A."/>
            <person name="Palmer L.E."/>
            <person name="de la Bastide M."/>
            <person name="Spiegel L."/>
            <person name="Nascimento L."/>
            <person name="Zutavern T."/>
            <person name="O'Shaughnessy A."/>
            <person name="Dike S."/>
            <person name="Dedhia N."/>
            <person name="Preston R."/>
            <person name="Balija V."/>
            <person name="McCombie W.R."/>
            <person name="Chow T."/>
            <person name="Chen H."/>
            <person name="Chung M."/>
            <person name="Chen C."/>
            <person name="Shaw J."/>
            <person name="Wu H."/>
            <person name="Hsiao K."/>
            <person name="Chao Y."/>
            <person name="Chu M."/>
            <person name="Cheng C."/>
            <person name="Hour A."/>
            <person name="Lee P."/>
            <person name="Lin S."/>
            <person name="Lin Y."/>
            <person name="Liou J."/>
            <person name="Liu S."/>
            <person name="Hsing Y."/>
            <person name="Raghuvanshi S."/>
            <person name="Mohanty A."/>
            <person name="Bharti A.K."/>
            <person name="Gaur A."/>
            <person name="Gupta V."/>
            <person name="Kumar D."/>
            <person name="Ravi V."/>
            <person name="Vij S."/>
            <person name="Kapur A."/>
            <person name="Khurana P."/>
            <person name="Khurana P."/>
            <person name="Khurana J.P."/>
            <person name="Tyagi A.K."/>
            <person name="Gaikwad K."/>
            <person name="Singh A."/>
            <person name="Dalal V."/>
            <person name="Srivastava S."/>
            <person name="Dixit A."/>
            <person name="Pal A.K."/>
            <person name="Ghazi I.A."/>
            <person name="Yadav M."/>
            <person name="Pandit A."/>
            <person name="Bhargava A."/>
            <person name="Sureshbabu K."/>
            <person name="Batra K."/>
            <person name="Sharma T.R."/>
            <person name="Mohapatra T."/>
            <person name="Singh N.K."/>
            <person name="Messing J."/>
            <person name="Nelson A.B."/>
            <person name="Fuks G."/>
            <person name="Kavchok S."/>
            <person name="Keizer G."/>
            <person name="Linton E."/>
            <person name="Llaca V."/>
            <person name="Song R."/>
            <person name="Tanyolac B."/>
            <person name="Young S."/>
            <person name="Ho-Il K."/>
            <person name="Hahn J.H."/>
            <person name="Sangsakoo G."/>
            <person name="Vanavichit A."/>
            <person name="de Mattos Luiz.A.T."/>
            <person name="Zimmer P.D."/>
            <person name="Malone G."/>
            <person name="Dellagostin O."/>
            <person name="de Oliveira A.C."/>
            <person name="Bevan M."/>
            <person name="Bancroft I."/>
            <person name="Minx P."/>
            <person name="Cordum H."/>
            <person name="Wilson R."/>
            <person name="Cheng Z."/>
            <person name="Jin W."/>
            <person name="Jiang J."/>
            <person name="Leong S.A."/>
            <person name="Iwama H."/>
            <person name="Gojobori T."/>
            <person name="Itoh T."/>
            <person name="Niimura Y."/>
            <person name="Fujii Y."/>
            <person name="Habara T."/>
            <person name="Sakai H."/>
            <person name="Sato Y."/>
            <person name="Wilson G."/>
            <person name="Kumar K."/>
            <person name="McCouch S."/>
            <person name="Juretic N."/>
            <person name="Hoen D."/>
            <person name="Wright S."/>
            <person name="Bruskiewich R."/>
            <person name="Bureau T."/>
            <person name="Miyao A."/>
            <person name="Hirochika H."/>
            <person name="Nishikawa T."/>
            <person name="Kadowaki K."/>
            <person name="Sugiura M."/>
            <person name="Burr B."/>
            <person name="Sasaki T."/>
        </authorList>
    </citation>
    <scope>NUCLEOTIDE SEQUENCE [LARGE SCALE GENOMIC DNA]</scope>
    <source>
        <strain evidence="3">cv. Nipponbare</strain>
    </source>
</reference>
<feature type="region of interest" description="Disordered" evidence="1">
    <location>
        <begin position="1"/>
        <end position="95"/>
    </location>
</feature>
<dbReference type="AlphaFoldDB" id="Q8LMG7"/>